<sequence>MNERRDAVPEEPCQCPDCQRFYREHDRLIRENPSLRQQQELNWAALQSFRTLAGRVLEELQKQHGDGDTPPTPAAPEAASAEAGAEAPAEHEAIQQAMADLENINAHLFSIEALMERIFDVRVPEPVEQTFREVAGELAPDPLNADRLRLNRLLHQTPDLPDHRGG</sequence>
<feature type="region of interest" description="Disordered" evidence="1">
    <location>
        <begin position="61"/>
        <end position="90"/>
    </location>
</feature>
<dbReference type="PATRIC" id="fig|292564.3.peg.2061"/>
<dbReference type="AlphaFoldDB" id="K9P7A6"/>
<dbReference type="eggNOG" id="ENOG50321X2">
    <property type="taxonomic scope" value="Bacteria"/>
</dbReference>
<dbReference type="HOGENOM" id="CLU_1703350_0_0_3"/>
<gene>
    <name evidence="2" type="ordered locus">Cyagr_2172</name>
</gene>
<protein>
    <submittedName>
        <fullName evidence="2">Uncharacterized protein</fullName>
    </submittedName>
</protein>
<reference evidence="3" key="1">
    <citation type="journal article" date="2013" name="Proc. Natl. Acad. Sci. U.S.A.">
        <title>Improving the coverage of the cyanobacterial phylum using diversity-driven genome sequencing.</title>
        <authorList>
            <person name="Shih P.M."/>
            <person name="Wu D."/>
            <person name="Latifi A."/>
            <person name="Axen S.D."/>
            <person name="Fewer D.P."/>
            <person name="Talla E."/>
            <person name="Calteau A."/>
            <person name="Cai F."/>
            <person name="Tandeau de Marsac N."/>
            <person name="Rippka R."/>
            <person name="Herdman M."/>
            <person name="Sivonen K."/>
            <person name="Coursin T."/>
            <person name="Laurent T."/>
            <person name="Goodwin L."/>
            <person name="Nolan M."/>
            <person name="Davenport K.W."/>
            <person name="Han C.S."/>
            <person name="Rubin E.M."/>
            <person name="Eisen J.A."/>
            <person name="Woyke T."/>
            <person name="Gugger M."/>
            <person name="Kerfeld C.A."/>
        </authorList>
    </citation>
    <scope>NUCLEOTIDE SEQUENCE [LARGE SCALE GENOMIC DNA]</scope>
    <source>
        <strain evidence="3">ATCC 27147 / PCC 6307</strain>
    </source>
</reference>
<feature type="compositionally biased region" description="Low complexity" evidence="1">
    <location>
        <begin position="75"/>
        <end position="87"/>
    </location>
</feature>
<organism evidence="2 3">
    <name type="scientific">Cyanobium gracile (strain ATCC 27147 / PCC 6307)</name>
    <dbReference type="NCBI Taxonomy" id="292564"/>
    <lineage>
        <taxon>Bacteria</taxon>
        <taxon>Bacillati</taxon>
        <taxon>Cyanobacteriota</taxon>
        <taxon>Cyanophyceae</taxon>
        <taxon>Synechococcales</taxon>
        <taxon>Prochlorococcaceae</taxon>
        <taxon>Cyanobium</taxon>
    </lineage>
</organism>
<evidence type="ECO:0000313" key="2">
    <source>
        <dbReference type="EMBL" id="AFY29287.1"/>
    </source>
</evidence>
<dbReference type="Proteomes" id="UP000010388">
    <property type="component" value="Chromosome"/>
</dbReference>
<dbReference type="STRING" id="292564.Cyagr_2172"/>
<dbReference type="KEGG" id="cgc:Cyagr_2172"/>
<name>K9P7A6_CYAGP</name>
<accession>K9P7A6</accession>
<dbReference type="EMBL" id="CP003495">
    <property type="protein sequence ID" value="AFY29287.1"/>
    <property type="molecule type" value="Genomic_DNA"/>
</dbReference>
<proteinExistence type="predicted"/>
<evidence type="ECO:0000313" key="3">
    <source>
        <dbReference type="Proteomes" id="UP000010388"/>
    </source>
</evidence>
<evidence type="ECO:0000256" key="1">
    <source>
        <dbReference type="SAM" id="MobiDB-lite"/>
    </source>
</evidence>